<proteinExistence type="predicted"/>
<dbReference type="InterPro" id="IPR024207">
    <property type="entry name" value="CotJB_dom"/>
</dbReference>
<comment type="caution">
    <text evidence="2">The sequence shown here is derived from an EMBL/GenBank/DDBJ whole genome shotgun (WGS) entry which is preliminary data.</text>
</comment>
<evidence type="ECO:0000313" key="3">
    <source>
        <dbReference type="Proteomes" id="UP001600894"/>
    </source>
</evidence>
<organism evidence="2 3">
    <name type="scientific">Enterocloster alcoholdehydrogenati</name>
    <dbReference type="NCBI Taxonomy" id="2547410"/>
    <lineage>
        <taxon>Bacteria</taxon>
        <taxon>Bacillati</taxon>
        <taxon>Bacillota</taxon>
        <taxon>Clostridia</taxon>
        <taxon>Lachnospirales</taxon>
        <taxon>Lachnospiraceae</taxon>
        <taxon>Enterocloster</taxon>
    </lineage>
</organism>
<evidence type="ECO:0000259" key="1">
    <source>
        <dbReference type="Pfam" id="PF12652"/>
    </source>
</evidence>
<dbReference type="Pfam" id="PF12652">
    <property type="entry name" value="CotJB"/>
    <property type="match status" value="1"/>
</dbReference>
<keyword evidence="2" id="KW-0167">Capsid protein</keyword>
<accession>A0ABQ0AV06</accession>
<name>A0ABQ0AV06_9FIRM</name>
<sequence>MMETMQNSARGAMLQAVNQAGFAVIEANLYLDTHPCDTEALSYFNQMSQAYQQAKTAYETQFGPLNAGNVPENAYWTWVSDPWPWEGGNV</sequence>
<dbReference type="InterPro" id="IPR016571">
    <property type="entry name" value="Spore_coat_assembly_CotJB"/>
</dbReference>
<dbReference type="RefSeq" id="WP_176255376.1">
    <property type="nucleotide sequence ID" value="NZ_BAABXL010000001.1"/>
</dbReference>
<reference evidence="2 3" key="1">
    <citation type="submission" date="2024-04" db="EMBL/GenBank/DDBJ databases">
        <title>Defined microbial consortia suppress multidrug-resistant proinflammatory Enterobacteriaceae via ecological control.</title>
        <authorList>
            <person name="Furuichi M."/>
            <person name="Kawaguchi T."/>
            <person name="Pust M."/>
            <person name="Yasuma K."/>
            <person name="Plichta D."/>
            <person name="Hasegawa N."/>
            <person name="Ohya T."/>
            <person name="Bhattarai S."/>
            <person name="Sasajima S."/>
            <person name="Aoto Y."/>
            <person name="Tuganbaev T."/>
            <person name="Yaginuma M."/>
            <person name="Ueda M."/>
            <person name="Okahashi N."/>
            <person name="Amafuji K."/>
            <person name="Kiridooshi Y."/>
            <person name="Sugita K."/>
            <person name="Strazar M."/>
            <person name="Skelly A."/>
            <person name="Suda W."/>
            <person name="Hattori M."/>
            <person name="Nakamoto N."/>
            <person name="Caballero S."/>
            <person name="Norman J."/>
            <person name="Olle B."/>
            <person name="Tanoue T."/>
            <person name="Arita M."/>
            <person name="Bucci V."/>
            <person name="Atarashi K."/>
            <person name="Xavier R."/>
            <person name="Honda K."/>
        </authorList>
    </citation>
    <scope>NUCLEOTIDE SEQUENCE [LARGE SCALE GENOMIC DNA]</scope>
    <source>
        <strain evidence="3">f13</strain>
    </source>
</reference>
<dbReference type="PIRSF" id="PIRSF010606">
    <property type="entry name" value="Spore_coat_CotJB"/>
    <property type="match status" value="1"/>
</dbReference>
<dbReference type="EMBL" id="BAABXL010000001">
    <property type="protein sequence ID" value="GAA6267787.1"/>
    <property type="molecule type" value="Genomic_DNA"/>
</dbReference>
<dbReference type="Proteomes" id="UP001600894">
    <property type="component" value="Unassembled WGS sequence"/>
</dbReference>
<keyword evidence="3" id="KW-1185">Reference proteome</keyword>
<keyword evidence="2" id="KW-0946">Virion</keyword>
<protein>
    <submittedName>
        <fullName evidence="2">Spore coat protein CotJB</fullName>
    </submittedName>
</protein>
<gene>
    <name evidence="2" type="ORF">F130042H8_08470</name>
</gene>
<evidence type="ECO:0000313" key="2">
    <source>
        <dbReference type="EMBL" id="GAA6267787.1"/>
    </source>
</evidence>
<feature type="domain" description="Protein CotJB" evidence="1">
    <location>
        <begin position="13"/>
        <end position="86"/>
    </location>
</feature>